<dbReference type="Proteomes" id="UP001497644">
    <property type="component" value="Chromosome 7"/>
</dbReference>
<evidence type="ECO:0000313" key="1">
    <source>
        <dbReference type="EMBL" id="CAL1687284.1"/>
    </source>
</evidence>
<sequence length="89" mass="9984">MQPGKYQQQGLRDSRKNLYGTRDRIYAVFKSTSLQTQSAAPPPDGGVKDLFFLFPPDLNPIRKSAEAFMRSYSALPIVRFVQPGPARPV</sequence>
<name>A0AAV2P5J7_9HYME</name>
<evidence type="ECO:0000313" key="2">
    <source>
        <dbReference type="Proteomes" id="UP001497644"/>
    </source>
</evidence>
<reference evidence="1" key="1">
    <citation type="submission" date="2024-04" db="EMBL/GenBank/DDBJ databases">
        <authorList>
            <consortium name="Molecular Ecology Group"/>
        </authorList>
    </citation>
    <scope>NUCLEOTIDE SEQUENCE</scope>
</reference>
<protein>
    <submittedName>
        <fullName evidence="1">Uncharacterized protein</fullName>
    </submittedName>
</protein>
<gene>
    <name evidence="1" type="ORF">LPLAT_LOCUS12515</name>
</gene>
<dbReference type="EMBL" id="OZ034830">
    <property type="protein sequence ID" value="CAL1687284.1"/>
    <property type="molecule type" value="Genomic_DNA"/>
</dbReference>
<accession>A0AAV2P5J7</accession>
<organism evidence="1 2">
    <name type="scientific">Lasius platythorax</name>
    <dbReference type="NCBI Taxonomy" id="488582"/>
    <lineage>
        <taxon>Eukaryota</taxon>
        <taxon>Metazoa</taxon>
        <taxon>Ecdysozoa</taxon>
        <taxon>Arthropoda</taxon>
        <taxon>Hexapoda</taxon>
        <taxon>Insecta</taxon>
        <taxon>Pterygota</taxon>
        <taxon>Neoptera</taxon>
        <taxon>Endopterygota</taxon>
        <taxon>Hymenoptera</taxon>
        <taxon>Apocrita</taxon>
        <taxon>Aculeata</taxon>
        <taxon>Formicoidea</taxon>
        <taxon>Formicidae</taxon>
        <taxon>Formicinae</taxon>
        <taxon>Lasius</taxon>
        <taxon>Lasius</taxon>
    </lineage>
</organism>
<dbReference type="AlphaFoldDB" id="A0AAV2P5J7"/>
<proteinExistence type="predicted"/>
<keyword evidence="2" id="KW-1185">Reference proteome</keyword>